<proteinExistence type="predicted"/>
<sequence length="280" mass="29856">MAERLQYNNPYIASLILFAASAGSIGLALITGRGDMTSATLILTGAVSFIAAVFVLTLTKGEPLDPHLFSLLPTQGTITIATICADLGLREDARYLPPDEGRHCVTQVIPAAAGAVPLPADDSSFIVGTEADGVRITPTAEPLLRWLEEKNALALPSNDDGLFTAIREVCEDTLEIAEQVEIDRTGDTVSITLSGFRLIPGCIAVRSASPKCCTMIGCPVCSLIACMLAKGSGRACTITQTQIDPKRQSMRLILYHEKAQDKMETSNSAADMEEEQQEKG</sequence>
<keyword evidence="2" id="KW-0472">Membrane</keyword>
<keyword evidence="2" id="KW-1133">Transmembrane helix</keyword>
<feature type="region of interest" description="Disordered" evidence="1">
    <location>
        <begin position="260"/>
        <end position="280"/>
    </location>
</feature>
<feature type="transmembrane region" description="Helical" evidence="2">
    <location>
        <begin position="36"/>
        <end position="58"/>
    </location>
</feature>
<dbReference type="Proteomes" id="UP001168338">
    <property type="component" value="Unassembled WGS sequence"/>
</dbReference>
<accession>A0ABT8MBT6</accession>
<protein>
    <recommendedName>
        <fullName evidence="3">DUF7982 domain-containing protein</fullName>
    </recommendedName>
</protein>
<feature type="domain" description="DUF7982" evidence="3">
    <location>
        <begin position="37"/>
        <end position="249"/>
    </location>
</feature>
<keyword evidence="5" id="KW-1185">Reference proteome</keyword>
<keyword evidence="2" id="KW-0812">Transmembrane</keyword>
<gene>
    <name evidence="4" type="ORF">FGU65_10620</name>
</gene>
<feature type="compositionally biased region" description="Acidic residues" evidence="1">
    <location>
        <begin position="271"/>
        <end position="280"/>
    </location>
</feature>
<reference evidence="4" key="1">
    <citation type="submission" date="2019-05" db="EMBL/GenBank/DDBJ databases">
        <title>Methanoculleus sp. FWC-SCC1, a methanogenic archaeon isolated from deep marine cold seep.</title>
        <authorList>
            <person name="Chen Y.-W."/>
            <person name="Chen S.-C."/>
            <person name="Teng N.-H."/>
            <person name="Lai M.-C."/>
        </authorList>
    </citation>
    <scope>NUCLEOTIDE SEQUENCE</scope>
    <source>
        <strain evidence="4">FWC-SCC1</strain>
    </source>
</reference>
<name>A0ABT8MBT6_9EURY</name>
<dbReference type="RefSeq" id="WP_301664491.1">
    <property type="nucleotide sequence ID" value="NZ_VCYH01000007.1"/>
</dbReference>
<evidence type="ECO:0000256" key="2">
    <source>
        <dbReference type="SAM" id="Phobius"/>
    </source>
</evidence>
<dbReference type="InterPro" id="IPR058288">
    <property type="entry name" value="DUF7982"/>
</dbReference>
<organism evidence="4 5">
    <name type="scientific">Methanoculleus frigidifontis</name>
    <dbReference type="NCBI Taxonomy" id="2584085"/>
    <lineage>
        <taxon>Archaea</taxon>
        <taxon>Methanobacteriati</taxon>
        <taxon>Methanobacteriota</taxon>
        <taxon>Stenosarchaea group</taxon>
        <taxon>Methanomicrobia</taxon>
        <taxon>Methanomicrobiales</taxon>
        <taxon>Methanomicrobiaceae</taxon>
        <taxon>Methanoculleus</taxon>
    </lineage>
</organism>
<evidence type="ECO:0000313" key="5">
    <source>
        <dbReference type="Proteomes" id="UP001168338"/>
    </source>
</evidence>
<evidence type="ECO:0000313" key="4">
    <source>
        <dbReference type="EMBL" id="MDN7025340.1"/>
    </source>
</evidence>
<feature type="transmembrane region" description="Helical" evidence="2">
    <location>
        <begin position="12"/>
        <end position="30"/>
    </location>
</feature>
<evidence type="ECO:0000256" key="1">
    <source>
        <dbReference type="SAM" id="MobiDB-lite"/>
    </source>
</evidence>
<evidence type="ECO:0000259" key="3">
    <source>
        <dbReference type="Pfam" id="PF25939"/>
    </source>
</evidence>
<dbReference type="Pfam" id="PF25939">
    <property type="entry name" value="DUF7982"/>
    <property type="match status" value="1"/>
</dbReference>
<dbReference type="EMBL" id="VCYH01000007">
    <property type="protein sequence ID" value="MDN7025340.1"/>
    <property type="molecule type" value="Genomic_DNA"/>
</dbReference>
<comment type="caution">
    <text evidence="4">The sequence shown here is derived from an EMBL/GenBank/DDBJ whole genome shotgun (WGS) entry which is preliminary data.</text>
</comment>